<keyword evidence="9" id="KW-1185">Reference proteome</keyword>
<keyword evidence="2" id="KW-0004">4Fe-4S</keyword>
<accession>A0A5C5BA52</accession>
<dbReference type="OrthoDB" id="9782387at2"/>
<dbReference type="InterPro" id="IPR007197">
    <property type="entry name" value="rSAM"/>
</dbReference>
<reference evidence="8 9" key="1">
    <citation type="submission" date="2019-06" db="EMBL/GenBank/DDBJ databases">
        <title>Draft genome sequence of Miniimonas arenae KCTC 19750T isolated from sea sand.</title>
        <authorList>
            <person name="Park S.-J."/>
        </authorList>
    </citation>
    <scope>NUCLEOTIDE SEQUENCE [LARGE SCALE GENOMIC DNA]</scope>
    <source>
        <strain evidence="8 9">KCTC 19750</strain>
    </source>
</reference>
<gene>
    <name evidence="8" type="ORF">FH969_13425</name>
</gene>
<keyword evidence="6" id="KW-0411">Iron-sulfur</keyword>
<sequence length="248" mass="25953">MAPDGEPTSGADAAALASLQIAGLVPLSTVDWPGMLVATAFLQGCPWQCVYCHNPDLMASRTPGTVAWDEVAALLRRRRGLLDGLVLTGGEPTRQLGALAAARWAREEGFAVGLHTAGAYPARLAALLPHVDWVGLDVKATAARYDTVAGARHAGERATASLALVLRAAAERGTGYEVRTTVAPGMASDTLVLARDLRAAGVRTYALQQARAEGTLSLADAHPPGWDAEFAALAEEVRGLGFETLHVR</sequence>
<name>A0A5C5BA52_9MICO</name>
<comment type="cofactor">
    <cofactor evidence="1">
        <name>[4Fe-4S] cluster</name>
        <dbReference type="ChEBI" id="CHEBI:49883"/>
    </cofactor>
</comment>
<dbReference type="EMBL" id="VENP01000068">
    <property type="protein sequence ID" value="TNU73057.1"/>
    <property type="molecule type" value="Genomic_DNA"/>
</dbReference>
<comment type="caution">
    <text evidence="8">The sequence shown here is derived from an EMBL/GenBank/DDBJ whole genome shotgun (WGS) entry which is preliminary data.</text>
</comment>
<dbReference type="SFLD" id="SFLDS00029">
    <property type="entry name" value="Radical_SAM"/>
    <property type="match status" value="1"/>
</dbReference>
<dbReference type="GO" id="GO:0051539">
    <property type="term" value="F:4 iron, 4 sulfur cluster binding"/>
    <property type="evidence" value="ECO:0007669"/>
    <property type="project" value="UniProtKB-KW"/>
</dbReference>
<dbReference type="NCBIfam" id="TIGR02495">
    <property type="entry name" value="NrdG2"/>
    <property type="match status" value="1"/>
</dbReference>
<proteinExistence type="predicted"/>
<evidence type="ECO:0000256" key="2">
    <source>
        <dbReference type="ARBA" id="ARBA00022485"/>
    </source>
</evidence>
<dbReference type="RefSeq" id="WP_139987633.1">
    <property type="nucleotide sequence ID" value="NZ_VENP01000068.1"/>
</dbReference>
<protein>
    <submittedName>
        <fullName evidence="8">Anaerobic ribonucleoside-triphosphate reductase activating protein</fullName>
    </submittedName>
</protein>
<keyword evidence="5" id="KW-0408">Iron</keyword>
<dbReference type="GO" id="GO:0046872">
    <property type="term" value="F:metal ion binding"/>
    <property type="evidence" value="ECO:0007669"/>
    <property type="project" value="UniProtKB-KW"/>
</dbReference>
<keyword evidence="4" id="KW-0479">Metal-binding</keyword>
<dbReference type="SUPFAM" id="SSF102114">
    <property type="entry name" value="Radical SAM enzymes"/>
    <property type="match status" value="1"/>
</dbReference>
<keyword evidence="3" id="KW-0949">S-adenosyl-L-methionine</keyword>
<dbReference type="PANTHER" id="PTHR30352">
    <property type="entry name" value="PYRUVATE FORMATE-LYASE-ACTIVATING ENZYME"/>
    <property type="match status" value="1"/>
</dbReference>
<evidence type="ECO:0000313" key="8">
    <source>
        <dbReference type="EMBL" id="TNU73057.1"/>
    </source>
</evidence>
<dbReference type="GO" id="GO:0003824">
    <property type="term" value="F:catalytic activity"/>
    <property type="evidence" value="ECO:0007669"/>
    <property type="project" value="InterPro"/>
</dbReference>
<evidence type="ECO:0000256" key="4">
    <source>
        <dbReference type="ARBA" id="ARBA00022723"/>
    </source>
</evidence>
<evidence type="ECO:0000313" key="9">
    <source>
        <dbReference type="Proteomes" id="UP000313849"/>
    </source>
</evidence>
<dbReference type="CDD" id="cd01335">
    <property type="entry name" value="Radical_SAM"/>
    <property type="match status" value="1"/>
</dbReference>
<dbReference type="Proteomes" id="UP000313849">
    <property type="component" value="Unassembled WGS sequence"/>
</dbReference>
<evidence type="ECO:0000256" key="1">
    <source>
        <dbReference type="ARBA" id="ARBA00001966"/>
    </source>
</evidence>
<dbReference type="PANTHER" id="PTHR30352:SF13">
    <property type="entry name" value="GLYCYL-RADICAL ENZYME ACTIVATING ENZYME YJJW-RELATED"/>
    <property type="match status" value="1"/>
</dbReference>
<dbReference type="InterPro" id="IPR012840">
    <property type="entry name" value="NrdG2"/>
</dbReference>
<dbReference type="AlphaFoldDB" id="A0A5C5BA52"/>
<organism evidence="8 9">
    <name type="scientific">Miniimonas arenae</name>
    <dbReference type="NCBI Taxonomy" id="676201"/>
    <lineage>
        <taxon>Bacteria</taxon>
        <taxon>Bacillati</taxon>
        <taxon>Actinomycetota</taxon>
        <taxon>Actinomycetes</taxon>
        <taxon>Micrococcales</taxon>
        <taxon>Beutenbergiaceae</taxon>
        <taxon>Miniimonas</taxon>
    </lineage>
</organism>
<feature type="domain" description="Radical SAM core" evidence="7">
    <location>
        <begin position="32"/>
        <end position="248"/>
    </location>
</feature>
<dbReference type="SFLD" id="SFLDG01094">
    <property type="entry name" value="Uncharacterised_Radical_SAM_Su"/>
    <property type="match status" value="1"/>
</dbReference>
<evidence type="ECO:0000256" key="5">
    <source>
        <dbReference type="ARBA" id="ARBA00023004"/>
    </source>
</evidence>
<evidence type="ECO:0000256" key="3">
    <source>
        <dbReference type="ARBA" id="ARBA00022691"/>
    </source>
</evidence>
<dbReference type="Gene3D" id="3.20.20.70">
    <property type="entry name" value="Aldolase class I"/>
    <property type="match status" value="1"/>
</dbReference>
<dbReference type="Pfam" id="PF04055">
    <property type="entry name" value="Radical_SAM"/>
    <property type="match status" value="1"/>
</dbReference>
<dbReference type="InterPro" id="IPR034457">
    <property type="entry name" value="Organic_radical-activating"/>
</dbReference>
<evidence type="ECO:0000259" key="7">
    <source>
        <dbReference type="PROSITE" id="PS51918"/>
    </source>
</evidence>
<dbReference type="InterPro" id="IPR013785">
    <property type="entry name" value="Aldolase_TIM"/>
</dbReference>
<dbReference type="InterPro" id="IPR058240">
    <property type="entry name" value="rSAM_sf"/>
</dbReference>
<dbReference type="PROSITE" id="PS51918">
    <property type="entry name" value="RADICAL_SAM"/>
    <property type="match status" value="1"/>
</dbReference>
<evidence type="ECO:0000256" key="6">
    <source>
        <dbReference type="ARBA" id="ARBA00023014"/>
    </source>
</evidence>